<reference evidence="4" key="2">
    <citation type="submission" date="2016-11" db="EMBL/GenBank/DDBJ databases">
        <authorList>
            <person name="Varghese N."/>
            <person name="Submissions S."/>
        </authorList>
    </citation>
    <scope>NUCLEOTIDE SEQUENCE [LARGE SCALE GENOMIC DNA]</scope>
    <source>
        <strain evidence="4">YR203</strain>
    </source>
</reference>
<accession>A0A1M5MVQ0</accession>
<protein>
    <submittedName>
        <fullName evidence="2">Uncharacterized protein</fullName>
    </submittedName>
</protein>
<dbReference type="Proteomes" id="UP000184108">
    <property type="component" value="Unassembled WGS sequence"/>
</dbReference>
<reference evidence="1 3" key="1">
    <citation type="submission" date="2014-07" db="EMBL/GenBank/DDBJ databases">
        <title>Genome of Chryseobacterium vrystaatense LMG 22846.</title>
        <authorList>
            <person name="Pipes S.E."/>
            <person name="Stropko S.J."/>
            <person name="Newman J.D."/>
        </authorList>
    </citation>
    <scope>NUCLEOTIDE SEQUENCE [LARGE SCALE GENOMIC DNA]</scope>
    <source>
        <strain evidence="1 3">LMG 22846</strain>
    </source>
</reference>
<keyword evidence="3" id="KW-1185">Reference proteome</keyword>
<evidence type="ECO:0000313" key="3">
    <source>
        <dbReference type="Proteomes" id="UP000028719"/>
    </source>
</evidence>
<name>A0A1M5MVQ0_9FLAO</name>
<gene>
    <name evidence="1" type="ORF">IW16_19555</name>
    <name evidence="2" type="ORF">SAMN02787073_4871</name>
</gene>
<evidence type="ECO:0000313" key="1">
    <source>
        <dbReference type="EMBL" id="KFF24516.1"/>
    </source>
</evidence>
<organism evidence="2 4">
    <name type="scientific">Chryseobacterium vrystaatense</name>
    <dbReference type="NCBI Taxonomy" id="307480"/>
    <lineage>
        <taxon>Bacteria</taxon>
        <taxon>Pseudomonadati</taxon>
        <taxon>Bacteroidota</taxon>
        <taxon>Flavobacteriia</taxon>
        <taxon>Flavobacteriales</taxon>
        <taxon>Weeksellaceae</taxon>
        <taxon>Chryseobacterium group</taxon>
        <taxon>Chryseobacterium</taxon>
    </lineage>
</organism>
<dbReference type="OrthoDB" id="1263444at2"/>
<dbReference type="EMBL" id="JPRI01000008">
    <property type="protein sequence ID" value="KFF24516.1"/>
    <property type="molecule type" value="Genomic_DNA"/>
</dbReference>
<dbReference type="RefSeq" id="WP_034748011.1">
    <property type="nucleotide sequence ID" value="NZ_FQVE01000008.1"/>
</dbReference>
<sequence>MKKLFLIPLFLCSSIIWGQQKESVKTGDKLFKQRIERHKIYNQNDSVAKNINLDLNQSLNVIFIRNNGFKKEVNYFESDEHFSEKGIGPIQLNETKSDRIGSILNVVLNK</sequence>
<evidence type="ECO:0000313" key="4">
    <source>
        <dbReference type="Proteomes" id="UP000184108"/>
    </source>
</evidence>
<dbReference type="Proteomes" id="UP000028719">
    <property type="component" value="Unassembled WGS sequence"/>
</dbReference>
<evidence type="ECO:0000313" key="2">
    <source>
        <dbReference type="EMBL" id="SHG81378.1"/>
    </source>
</evidence>
<reference evidence="2" key="3">
    <citation type="submission" date="2016-11" db="EMBL/GenBank/DDBJ databases">
        <authorList>
            <person name="Jaros S."/>
            <person name="Januszkiewicz K."/>
            <person name="Wedrychowicz H."/>
        </authorList>
    </citation>
    <scope>NUCLEOTIDE SEQUENCE [LARGE SCALE GENOMIC DNA]</scope>
    <source>
        <strain evidence="2">YR203</strain>
    </source>
</reference>
<dbReference type="AlphaFoldDB" id="A0A1M5MVQ0"/>
<dbReference type="EMBL" id="FQVE01000008">
    <property type="protein sequence ID" value="SHG81378.1"/>
    <property type="molecule type" value="Genomic_DNA"/>
</dbReference>
<proteinExistence type="predicted"/>